<evidence type="ECO:0008006" key="3">
    <source>
        <dbReference type="Google" id="ProtNLM"/>
    </source>
</evidence>
<dbReference type="VEuPathDB" id="VectorBase:BGLB018729"/>
<proteinExistence type="predicted"/>
<dbReference type="VEuPathDB" id="VectorBase:BGLAX_045618"/>
<protein>
    <recommendedName>
        <fullName evidence="3">Fucolectin tachylectin-4 pentraxin-1 domain-containing protein</fullName>
    </recommendedName>
</protein>
<gene>
    <name evidence="1" type="primary">106065967</name>
</gene>
<dbReference type="KEGG" id="bgt:106065967"/>
<evidence type="ECO:0000313" key="1">
    <source>
        <dbReference type="EnsemblMetazoa" id="BGLB018729-PA"/>
    </source>
</evidence>
<organism evidence="1 2">
    <name type="scientific">Biomphalaria glabrata</name>
    <name type="common">Bloodfluke planorb</name>
    <name type="synonym">Freshwater snail</name>
    <dbReference type="NCBI Taxonomy" id="6526"/>
    <lineage>
        <taxon>Eukaryota</taxon>
        <taxon>Metazoa</taxon>
        <taxon>Spiralia</taxon>
        <taxon>Lophotrochozoa</taxon>
        <taxon>Mollusca</taxon>
        <taxon>Gastropoda</taxon>
        <taxon>Heterobranchia</taxon>
        <taxon>Euthyneura</taxon>
        <taxon>Panpulmonata</taxon>
        <taxon>Hygrophila</taxon>
        <taxon>Lymnaeoidea</taxon>
        <taxon>Planorbidae</taxon>
        <taxon>Biomphalaria</taxon>
    </lineage>
</organism>
<dbReference type="Gene3D" id="2.170.300.10">
    <property type="entry name" value="Tie2 ligand-binding domain superfamily"/>
    <property type="match status" value="1"/>
</dbReference>
<evidence type="ECO:0000313" key="2">
    <source>
        <dbReference type="Proteomes" id="UP000076420"/>
    </source>
</evidence>
<sequence>MGQNVATKQNVYYSNSIINGIDTNISQYPQATNGEFICNNNDTGIAGTNWLIIINPSFVFKGVFFIVNDTVGHYRYIHLKRLDNDGDLIVDFTSRKINSASVYTYTSEPDIPTKGFIMSLINPSTNRSLSFLLCEAEVHIGCSQGTWGIHCKNTCNKSCPRLCRFDDGLCSNSCFGYSDPPRCKKACLIGFWGLNCMNTCSNRCLNSSCGSITGLCDKGCIGYDDPKHCITVNLLHPFERSLALEISGYKTPGERVSEAQKCRKSEAPDHFDLI</sequence>
<dbReference type="AlphaFoldDB" id="A0A2C9KFC9"/>
<reference evidence="1" key="1">
    <citation type="submission" date="2020-05" db="UniProtKB">
        <authorList>
            <consortium name="EnsemblMetazoa"/>
        </authorList>
    </citation>
    <scope>IDENTIFICATION</scope>
    <source>
        <strain evidence="1">BB02</strain>
    </source>
</reference>
<accession>A0A2C9KFC9</accession>
<name>A0A2C9KFC9_BIOGL</name>
<dbReference type="Proteomes" id="UP000076420">
    <property type="component" value="Unassembled WGS sequence"/>
</dbReference>
<dbReference type="EnsemblMetazoa" id="BGLB018729-RA">
    <property type="protein sequence ID" value="BGLB018729-PA"/>
    <property type="gene ID" value="BGLB018729"/>
</dbReference>